<dbReference type="RefSeq" id="XP_026678044.1">
    <property type="nucleotide sequence ID" value="XM_026822243.1"/>
</dbReference>
<gene>
    <name evidence="3" type="primary">LOC103507371</name>
</gene>
<evidence type="ECO:0000313" key="3">
    <source>
        <dbReference type="RefSeq" id="XP_026678044.1"/>
    </source>
</evidence>
<feature type="region of interest" description="Disordered" evidence="1">
    <location>
        <begin position="76"/>
        <end position="114"/>
    </location>
</feature>
<organism evidence="2 3">
    <name type="scientific">Diaphorina citri</name>
    <name type="common">Asian citrus psyllid</name>
    <dbReference type="NCBI Taxonomy" id="121845"/>
    <lineage>
        <taxon>Eukaryota</taxon>
        <taxon>Metazoa</taxon>
        <taxon>Ecdysozoa</taxon>
        <taxon>Arthropoda</taxon>
        <taxon>Hexapoda</taxon>
        <taxon>Insecta</taxon>
        <taxon>Pterygota</taxon>
        <taxon>Neoptera</taxon>
        <taxon>Paraneoptera</taxon>
        <taxon>Hemiptera</taxon>
        <taxon>Sternorrhyncha</taxon>
        <taxon>Psylloidea</taxon>
        <taxon>Psyllidae</taxon>
        <taxon>Diaphorininae</taxon>
        <taxon>Diaphorina</taxon>
    </lineage>
</organism>
<sequence length="114" mass="12414">MDEKKNDIRPPLVGQASTSSNESSVDLHENNSSEDEATTKLGLVSSYGLRQRYHGTPLSSESSDKNSNDEIQIITQIPRDYTDRNYPIGCSNVTSADTSLELPDGRIPTPSSGK</sequence>
<feature type="region of interest" description="Disordered" evidence="1">
    <location>
        <begin position="1"/>
        <end position="43"/>
    </location>
</feature>
<dbReference type="AlphaFoldDB" id="A0A3Q0IP20"/>
<dbReference type="GeneID" id="103507371"/>
<feature type="compositionally biased region" description="Polar residues" evidence="1">
    <location>
        <begin position="15"/>
        <end position="24"/>
    </location>
</feature>
<reference evidence="3" key="1">
    <citation type="submission" date="2025-08" db="UniProtKB">
        <authorList>
            <consortium name="RefSeq"/>
        </authorList>
    </citation>
    <scope>IDENTIFICATION</scope>
</reference>
<name>A0A3Q0IP20_DIACI</name>
<protein>
    <submittedName>
        <fullName evidence="3">Uncharacterized protein LOC103507371 isoform X2</fullName>
    </submittedName>
</protein>
<dbReference type="Proteomes" id="UP000079169">
    <property type="component" value="Unplaced"/>
</dbReference>
<accession>A0A3Q0IP20</accession>
<evidence type="ECO:0000256" key="1">
    <source>
        <dbReference type="SAM" id="MobiDB-lite"/>
    </source>
</evidence>
<evidence type="ECO:0000313" key="2">
    <source>
        <dbReference type="Proteomes" id="UP000079169"/>
    </source>
</evidence>
<keyword evidence="2" id="KW-1185">Reference proteome</keyword>
<feature type="region of interest" description="Disordered" evidence="1">
    <location>
        <begin position="52"/>
        <end position="71"/>
    </location>
</feature>
<proteinExistence type="predicted"/>